<sequence length="662" mass="70768">MGSNEVSGRVGGHVVQAGTINQVVLGPAAELPVPRQLPPSVRDFTGRAGPLATLDALLPEPAGATVIAVLAGTAGVGKTTLAVHWAHRVQARFPDGTLYANLRGHGSSSPLDPRQVLGWFLGALGLPDARIAAELDSLTALYRSMLAGRRVLILLDNAGSAGQVRPLLPGAPGCLVLVTSRAALSDLVIGEAAVPVTLDLPSAEEAARLAGRLLGPVAPQGIADLVRVCARLPLALRVAASRVRRRGVLTAAIEEIRRDQQSGVRTVFDWSYRQLTAEQARLFRRLGLHPGPEISVPAAAALAALDLTTTHRLLDELAEMHLVEPLGAKRFHLHDLLRAHAAEVAEAEDPPADREQAVRALLEFYAQVSATADQLLFPGFPFLPKDFTATGIPLTDPAQALAWCTTERANLFAALRLAADLGEHRLTTYLASTSRFRLRLPRDVLPEHLEALSLGLQAAPEPAAEALLRLWRAATCRLLGHWPRAQADLDRLLALAGQLDSVRWRASALCELGLGCLEQQRFAAAREHYTAALPLARSTGNLRQEAVAEGNLSTICTRLGEFEEALGHAERELDLRREAGDRSGQAWAWLDAALAWQGLGEHDTAVQLCQEAIQGYRELGRGGEPLAMCLETLAVSLAHNGDPAQAARCRAEAAEIRAESGL</sequence>
<dbReference type="SUPFAM" id="SSF52540">
    <property type="entry name" value="P-loop containing nucleoside triphosphate hydrolases"/>
    <property type="match status" value="1"/>
</dbReference>
<dbReference type="SUPFAM" id="SSF48452">
    <property type="entry name" value="TPR-like"/>
    <property type="match status" value="1"/>
</dbReference>
<gene>
    <name evidence="1" type="ORF">HNR67_005942</name>
</gene>
<name>A0A7W7FY96_9PSEU</name>
<dbReference type="PRINTS" id="PR00364">
    <property type="entry name" value="DISEASERSIST"/>
</dbReference>
<dbReference type="Proteomes" id="UP000533598">
    <property type="component" value="Unassembled WGS sequence"/>
</dbReference>
<dbReference type="InterPro" id="IPR027417">
    <property type="entry name" value="P-loop_NTPase"/>
</dbReference>
<evidence type="ECO:0000313" key="2">
    <source>
        <dbReference type="Proteomes" id="UP000533598"/>
    </source>
</evidence>
<dbReference type="Pfam" id="PF13424">
    <property type="entry name" value="TPR_12"/>
    <property type="match status" value="1"/>
</dbReference>
<dbReference type="PANTHER" id="PTHR47691:SF3">
    <property type="entry name" value="HTH-TYPE TRANSCRIPTIONAL REGULATOR RV0890C-RELATED"/>
    <property type="match status" value="1"/>
</dbReference>
<dbReference type="Gene3D" id="3.40.50.300">
    <property type="entry name" value="P-loop containing nucleotide triphosphate hydrolases"/>
    <property type="match status" value="1"/>
</dbReference>
<dbReference type="Gene3D" id="1.25.40.10">
    <property type="entry name" value="Tetratricopeptide repeat domain"/>
    <property type="match status" value="1"/>
</dbReference>
<protein>
    <submittedName>
        <fullName evidence="1">Tetratricopeptide (TPR) repeat protein</fullName>
    </submittedName>
</protein>
<proteinExistence type="predicted"/>
<reference evidence="1 2" key="1">
    <citation type="submission" date="2020-08" db="EMBL/GenBank/DDBJ databases">
        <title>Sequencing the genomes of 1000 actinobacteria strains.</title>
        <authorList>
            <person name="Klenk H.-P."/>
        </authorList>
    </citation>
    <scope>NUCLEOTIDE SEQUENCE [LARGE SCALE GENOMIC DNA]</scope>
    <source>
        <strain evidence="1 2">DSM 44230</strain>
    </source>
</reference>
<dbReference type="EMBL" id="JACHMH010000001">
    <property type="protein sequence ID" value="MBB4679824.1"/>
    <property type="molecule type" value="Genomic_DNA"/>
</dbReference>
<comment type="caution">
    <text evidence="1">The sequence shown here is derived from an EMBL/GenBank/DDBJ whole genome shotgun (WGS) entry which is preliminary data.</text>
</comment>
<organism evidence="1 2">
    <name type="scientific">Crossiella cryophila</name>
    <dbReference type="NCBI Taxonomy" id="43355"/>
    <lineage>
        <taxon>Bacteria</taxon>
        <taxon>Bacillati</taxon>
        <taxon>Actinomycetota</taxon>
        <taxon>Actinomycetes</taxon>
        <taxon>Pseudonocardiales</taxon>
        <taxon>Pseudonocardiaceae</taxon>
        <taxon>Crossiella</taxon>
    </lineage>
</organism>
<dbReference type="SMART" id="SM00028">
    <property type="entry name" value="TPR"/>
    <property type="match status" value="4"/>
</dbReference>
<keyword evidence="2" id="KW-1185">Reference proteome</keyword>
<dbReference type="InterPro" id="IPR019734">
    <property type="entry name" value="TPR_rpt"/>
</dbReference>
<dbReference type="RefSeq" id="WP_185005527.1">
    <property type="nucleotide sequence ID" value="NZ_BAAAUI010000043.1"/>
</dbReference>
<dbReference type="InterPro" id="IPR011990">
    <property type="entry name" value="TPR-like_helical_dom_sf"/>
</dbReference>
<dbReference type="AlphaFoldDB" id="A0A7W7FY96"/>
<accession>A0A7W7FY96</accession>
<dbReference type="PANTHER" id="PTHR47691">
    <property type="entry name" value="REGULATOR-RELATED"/>
    <property type="match status" value="1"/>
</dbReference>
<evidence type="ECO:0000313" key="1">
    <source>
        <dbReference type="EMBL" id="MBB4679824.1"/>
    </source>
</evidence>